<dbReference type="SUPFAM" id="SSF49299">
    <property type="entry name" value="PKD domain"/>
    <property type="match status" value="1"/>
</dbReference>
<dbReference type="InterPro" id="IPR000601">
    <property type="entry name" value="PKD_dom"/>
</dbReference>
<dbReference type="RefSeq" id="WP_284138655.1">
    <property type="nucleotide sequence ID" value="NZ_JASJUT010000014.1"/>
</dbReference>
<evidence type="ECO:0000256" key="1">
    <source>
        <dbReference type="SAM" id="MobiDB-lite"/>
    </source>
</evidence>
<proteinExistence type="predicted"/>
<organism evidence="4 5">
    <name type="scientific">Pseudoalteromonas obscura</name>
    <dbReference type="NCBI Taxonomy" id="3048491"/>
    <lineage>
        <taxon>Bacteria</taxon>
        <taxon>Pseudomonadati</taxon>
        <taxon>Pseudomonadota</taxon>
        <taxon>Gammaproteobacteria</taxon>
        <taxon>Alteromonadales</taxon>
        <taxon>Pseudoalteromonadaceae</taxon>
        <taxon>Pseudoalteromonas</taxon>
    </lineage>
</organism>
<dbReference type="InterPro" id="IPR013783">
    <property type="entry name" value="Ig-like_fold"/>
</dbReference>
<reference evidence="4 5" key="1">
    <citation type="submission" date="2023-05" db="EMBL/GenBank/DDBJ databases">
        <title>Pseudoalteromonas ardens sp. nov., Pseudoalteromonas obscura sp. nov., and Pseudoalteromonas umbrosa sp. nov., isolated from the coral Montipora capitata.</title>
        <authorList>
            <person name="Thomas E.M."/>
            <person name="Smith E.M."/>
            <person name="Papke E."/>
            <person name="Shlafstein M.D."/>
            <person name="Oline D.K."/>
            <person name="Videau P."/>
            <person name="Saw J.H."/>
            <person name="Strangman W.K."/>
            <person name="Ushijima B."/>
        </authorList>
    </citation>
    <scope>NUCLEOTIDE SEQUENCE [LARGE SCALE GENOMIC DNA]</scope>
    <source>
        <strain evidence="4 5">P94</strain>
    </source>
</reference>
<dbReference type="Gene3D" id="2.60.40.10">
    <property type="entry name" value="Immunoglobulins"/>
    <property type="match status" value="1"/>
</dbReference>
<accession>A0ABT7ESV4</accession>
<dbReference type="InterPro" id="IPR020008">
    <property type="entry name" value="GlyGly_CTERM"/>
</dbReference>
<evidence type="ECO:0000313" key="4">
    <source>
        <dbReference type="EMBL" id="MDK2598131.1"/>
    </source>
</evidence>
<dbReference type="EMBL" id="JASJUT010000014">
    <property type="protein sequence ID" value="MDK2598131.1"/>
    <property type="molecule type" value="Genomic_DNA"/>
</dbReference>
<name>A0ABT7ESV4_9GAMM</name>
<protein>
    <submittedName>
        <fullName evidence="4">PKD domain-containing protein</fullName>
    </submittedName>
</protein>
<feature type="compositionally biased region" description="Acidic residues" evidence="1">
    <location>
        <begin position="160"/>
        <end position="175"/>
    </location>
</feature>
<sequence length="236" mass="25809">MKKLLPILLFMFASYLSAAQLDYFWDFGDGTISYLAEPEHQYNAAGIYTVKREVYQNGILVMESEQIVDLVTPKIVALEIALPSQIIAKQGTEISALLTTSEPIEMLKYQWFLDEESLGDAVQEAVLEHVFERSGKHMLKLHALWGATIVKSTEIELEVVQESDNIDPGDGTDPDDGNKGTDPDDGNNVTPPDNGNKAPDNSDKTPNHGEGDSGGGGSLGIVSLFGLLCLISRRRK</sequence>
<dbReference type="CDD" id="cd00146">
    <property type="entry name" value="PKD"/>
    <property type="match status" value="1"/>
</dbReference>
<dbReference type="Pfam" id="PF18911">
    <property type="entry name" value="PKD_4"/>
    <property type="match status" value="1"/>
</dbReference>
<keyword evidence="5" id="KW-1185">Reference proteome</keyword>
<feature type="region of interest" description="Disordered" evidence="1">
    <location>
        <begin position="160"/>
        <end position="218"/>
    </location>
</feature>
<comment type="caution">
    <text evidence="4">The sequence shown here is derived from an EMBL/GenBank/DDBJ whole genome shotgun (WGS) entry which is preliminary data.</text>
</comment>
<dbReference type="InterPro" id="IPR035986">
    <property type="entry name" value="PKD_dom_sf"/>
</dbReference>
<feature type="compositionally biased region" description="Basic and acidic residues" evidence="1">
    <location>
        <begin position="200"/>
        <end position="211"/>
    </location>
</feature>
<feature type="chain" id="PRO_5046430553" evidence="2">
    <location>
        <begin position="19"/>
        <end position="236"/>
    </location>
</feature>
<gene>
    <name evidence="4" type="ORF">QNM18_24040</name>
</gene>
<feature type="signal peptide" evidence="2">
    <location>
        <begin position="1"/>
        <end position="18"/>
    </location>
</feature>
<feature type="domain" description="PKD" evidence="3">
    <location>
        <begin position="12"/>
        <end position="51"/>
    </location>
</feature>
<dbReference type="PROSITE" id="PS50093">
    <property type="entry name" value="PKD"/>
    <property type="match status" value="1"/>
</dbReference>
<dbReference type="NCBIfam" id="TIGR03501">
    <property type="entry name" value="GlyGly_CTERM"/>
    <property type="match status" value="1"/>
</dbReference>
<dbReference type="Proteomes" id="UP001231915">
    <property type="component" value="Unassembled WGS sequence"/>
</dbReference>
<evidence type="ECO:0000259" key="3">
    <source>
        <dbReference type="PROSITE" id="PS50093"/>
    </source>
</evidence>
<evidence type="ECO:0000256" key="2">
    <source>
        <dbReference type="SAM" id="SignalP"/>
    </source>
</evidence>
<evidence type="ECO:0000313" key="5">
    <source>
        <dbReference type="Proteomes" id="UP001231915"/>
    </source>
</evidence>
<keyword evidence="2" id="KW-0732">Signal</keyword>